<dbReference type="OrthoDB" id="547680at2759"/>
<dbReference type="Xenbase" id="XB-GENE-6489281">
    <property type="gene designation" value="crpl.L"/>
</dbReference>
<dbReference type="AlphaFoldDB" id="A0A1L8GPD1"/>
<keyword evidence="1 4" id="KW-0479">Metal-binding</keyword>
<dbReference type="KEGG" id="xla:108713685"/>
<evidence type="ECO:0000256" key="1">
    <source>
        <dbReference type="ARBA" id="ARBA00022723"/>
    </source>
</evidence>
<dbReference type="SUPFAM" id="SSF49899">
    <property type="entry name" value="Concanavalin A-like lectins/glucanases"/>
    <property type="match status" value="1"/>
</dbReference>
<dbReference type="OMA" id="AWHYGHK"/>
<feature type="domain" description="Pentraxin (PTX)" evidence="5">
    <location>
        <begin position="27"/>
        <end position="226"/>
    </location>
</feature>
<protein>
    <recommendedName>
        <fullName evidence="4">Pentraxin family member</fullName>
    </recommendedName>
</protein>
<dbReference type="InterPro" id="IPR051005">
    <property type="entry name" value="Pentraxin_domain"/>
</dbReference>
<comment type="caution">
    <text evidence="3">Lacks conserved residue(s) required for the propagation of feature annotation.</text>
</comment>
<keyword evidence="4" id="KW-0732">Signal</keyword>
<name>A0A1L8GPD1_XENLA</name>
<dbReference type="SMART" id="SM00159">
    <property type="entry name" value="PTX"/>
    <property type="match status" value="1"/>
</dbReference>
<dbReference type="Proteomes" id="UP000186698">
    <property type="component" value="Chromosome 4L"/>
</dbReference>
<dbReference type="RefSeq" id="XP_018112685.1">
    <property type="nucleotide sequence ID" value="XM_018257196.2"/>
</dbReference>
<dbReference type="GO" id="GO:0005576">
    <property type="term" value="C:extracellular region"/>
    <property type="evidence" value="ECO:0007669"/>
    <property type="project" value="UniProtKB-SubCell"/>
</dbReference>
<dbReference type="GeneID" id="108713685"/>
<proteinExistence type="inferred from homology"/>
<evidence type="ECO:0000313" key="7">
    <source>
        <dbReference type="RefSeq" id="XP_018112685.1"/>
    </source>
</evidence>
<dbReference type="PANTHER" id="PTHR45869:SF2">
    <property type="entry name" value="C-REACTIVE PROTEIN-RELATED"/>
    <property type="match status" value="1"/>
</dbReference>
<dbReference type="Gene3D" id="2.60.120.200">
    <property type="match status" value="1"/>
</dbReference>
<dbReference type="Bgee" id="108713685">
    <property type="expression patterns" value="Expressed in liver and 12 other cell types or tissues"/>
</dbReference>
<dbReference type="PANTHER" id="PTHR45869">
    <property type="entry name" value="C-REACTIVE PROTEIN-RELATED"/>
    <property type="match status" value="1"/>
</dbReference>
<comment type="similarity">
    <text evidence="4">Belongs to the pentraxin family.</text>
</comment>
<dbReference type="AGR" id="Xenbase:XB-GENE-6489281"/>
<evidence type="ECO:0000313" key="6">
    <source>
        <dbReference type="Proteomes" id="UP000186698"/>
    </source>
</evidence>
<dbReference type="Pfam" id="PF00354">
    <property type="entry name" value="Pentaxin"/>
    <property type="match status" value="1"/>
</dbReference>
<evidence type="ECO:0000256" key="4">
    <source>
        <dbReference type="RuleBase" id="RU362112"/>
    </source>
</evidence>
<evidence type="ECO:0000256" key="2">
    <source>
        <dbReference type="ARBA" id="ARBA00022837"/>
    </source>
</evidence>
<dbReference type="CTD" id="108713685"/>
<dbReference type="PRINTS" id="PR00895">
    <property type="entry name" value="PENTAXIN"/>
</dbReference>
<evidence type="ECO:0000256" key="3">
    <source>
        <dbReference type="PROSITE-ProRule" id="PRU01172"/>
    </source>
</evidence>
<comment type="subcellular location">
    <subcellularLocation>
        <location evidence="4">Secreted</location>
    </subcellularLocation>
</comment>
<keyword evidence="2 4" id="KW-0106">Calcium</keyword>
<dbReference type="InterPro" id="IPR001759">
    <property type="entry name" value="PTX_dom"/>
</dbReference>
<dbReference type="PaxDb" id="8355-A0A1L8GPD1"/>
<evidence type="ECO:0000259" key="5">
    <source>
        <dbReference type="PROSITE" id="PS51828"/>
    </source>
</evidence>
<evidence type="ECO:0000313" key="8">
    <source>
        <dbReference type="Xenbase" id="XB-GENE-6489281"/>
    </source>
</evidence>
<keyword evidence="6" id="KW-1185">Reference proteome</keyword>
<dbReference type="PROSITE" id="PS51828">
    <property type="entry name" value="PTX_2"/>
    <property type="match status" value="1"/>
</dbReference>
<sequence>MAIAMFFGLIFMISIGLCATEGNQRLRGKSLNFERQTYTSYAILHPKKPLNLNAFTLCLRLSAEFPGGRDMILFSYFGNGADQLNLWREKDGRFSLYLASSKEGVFFSLPQISTFGTELCITWESSSGTTAFWVDGKMTVRKTYRQKHRVRPGGTVILGQDQDSQGGRFDSSQSFVGEITDVNLWDYVLPCESISGTFAMAGNVIDWRSVTYKIVGDVKIYKNYGMYVEKQLQPNAGVDSDMHAE</sequence>
<comment type="subunit">
    <text evidence="4">Homopentamer. Pentaxin (or pentraxin) have a discoid arrangement of 5 non-covalently bound subunits.</text>
</comment>
<feature type="chain" id="PRO_5035351918" description="Pentraxin family member" evidence="4">
    <location>
        <begin position="21"/>
        <end position="245"/>
    </location>
</feature>
<organism evidence="6 7">
    <name type="scientific">Xenopus laevis</name>
    <name type="common">African clawed frog</name>
    <dbReference type="NCBI Taxonomy" id="8355"/>
    <lineage>
        <taxon>Eukaryota</taxon>
        <taxon>Metazoa</taxon>
        <taxon>Chordata</taxon>
        <taxon>Craniata</taxon>
        <taxon>Vertebrata</taxon>
        <taxon>Euteleostomi</taxon>
        <taxon>Amphibia</taxon>
        <taxon>Batrachia</taxon>
        <taxon>Anura</taxon>
        <taxon>Pipoidea</taxon>
        <taxon>Pipidae</taxon>
        <taxon>Xenopodinae</taxon>
        <taxon>Xenopus</taxon>
        <taxon>Xenopus</taxon>
    </lineage>
</organism>
<reference evidence="7" key="1">
    <citation type="submission" date="2025-08" db="UniProtKB">
        <authorList>
            <consortium name="RefSeq"/>
        </authorList>
    </citation>
    <scope>IDENTIFICATION</scope>
    <source>
        <strain evidence="7">J_2021</strain>
        <tissue evidence="7">Erythrocytes</tissue>
    </source>
</reference>
<accession>A0A1L8GPD1</accession>
<comment type="cofactor">
    <cofactor evidence="4">
        <name>Ca(2+)</name>
        <dbReference type="ChEBI" id="CHEBI:29108"/>
    </cofactor>
    <text evidence="4">Binds 2 calcium ions per subunit.</text>
</comment>
<dbReference type="InterPro" id="IPR013320">
    <property type="entry name" value="ConA-like_dom_sf"/>
</dbReference>
<feature type="signal peptide" evidence="4">
    <location>
        <begin position="1"/>
        <end position="20"/>
    </location>
</feature>
<dbReference type="GO" id="GO:0046872">
    <property type="term" value="F:metal ion binding"/>
    <property type="evidence" value="ECO:0007669"/>
    <property type="project" value="UniProtKB-KW"/>
</dbReference>
<gene>
    <name evidence="8" type="primary">crpl.L</name>
    <name evidence="7" type="synonym">crp.L</name>
</gene>